<dbReference type="Proteomes" id="UP000219338">
    <property type="component" value="Unassembled WGS sequence"/>
</dbReference>
<reference evidence="2" key="1">
    <citation type="journal article" date="2017" name="Nat. Ecol. Evol.">
        <title>Genome expansion and lineage-specific genetic innovations in the forest pathogenic fungi Armillaria.</title>
        <authorList>
            <person name="Sipos G."/>
            <person name="Prasanna A.N."/>
            <person name="Walter M.C."/>
            <person name="O'Connor E."/>
            <person name="Balint B."/>
            <person name="Krizsan K."/>
            <person name="Kiss B."/>
            <person name="Hess J."/>
            <person name="Varga T."/>
            <person name="Slot J."/>
            <person name="Riley R."/>
            <person name="Boka B."/>
            <person name="Rigling D."/>
            <person name="Barry K."/>
            <person name="Lee J."/>
            <person name="Mihaltcheva S."/>
            <person name="LaButti K."/>
            <person name="Lipzen A."/>
            <person name="Waldron R."/>
            <person name="Moloney N.M."/>
            <person name="Sperisen C."/>
            <person name="Kredics L."/>
            <person name="Vagvoelgyi C."/>
            <person name="Patrignani A."/>
            <person name="Fitzpatrick D."/>
            <person name="Nagy I."/>
            <person name="Doyle S."/>
            <person name="Anderson J.B."/>
            <person name="Grigoriev I.V."/>
            <person name="Gueldener U."/>
            <person name="Muensterkoetter M."/>
            <person name="Nagy L.G."/>
        </authorList>
    </citation>
    <scope>NUCLEOTIDE SEQUENCE [LARGE SCALE GENOMIC DNA]</scope>
    <source>
        <strain evidence="2">C18/9</strain>
    </source>
</reference>
<dbReference type="EMBL" id="FUEG01000003">
    <property type="protein sequence ID" value="SJL01546.1"/>
    <property type="molecule type" value="Genomic_DNA"/>
</dbReference>
<proteinExistence type="predicted"/>
<dbReference type="AlphaFoldDB" id="A0A284QYK7"/>
<name>A0A284QYK7_ARMOS</name>
<protein>
    <submittedName>
        <fullName evidence="1">Uncharacterized protein</fullName>
    </submittedName>
</protein>
<accession>A0A284QYK7</accession>
<gene>
    <name evidence="1" type="ORF">ARMOST_04868</name>
</gene>
<organism evidence="1 2">
    <name type="scientific">Armillaria ostoyae</name>
    <name type="common">Armillaria root rot fungus</name>
    <dbReference type="NCBI Taxonomy" id="47428"/>
    <lineage>
        <taxon>Eukaryota</taxon>
        <taxon>Fungi</taxon>
        <taxon>Dikarya</taxon>
        <taxon>Basidiomycota</taxon>
        <taxon>Agaricomycotina</taxon>
        <taxon>Agaricomycetes</taxon>
        <taxon>Agaricomycetidae</taxon>
        <taxon>Agaricales</taxon>
        <taxon>Marasmiineae</taxon>
        <taxon>Physalacriaceae</taxon>
        <taxon>Armillaria</taxon>
    </lineage>
</organism>
<evidence type="ECO:0000313" key="1">
    <source>
        <dbReference type="EMBL" id="SJL01546.1"/>
    </source>
</evidence>
<evidence type="ECO:0000313" key="2">
    <source>
        <dbReference type="Proteomes" id="UP000219338"/>
    </source>
</evidence>
<sequence>MSVSLDIDMRAALHSRLEPILAQIADQNLSEELLKLTVSQFAELYPILKETMPTGDLQYLEVAAIVLSHTNPPMQPRFPPLPSAWVEYLDSLPDSDKLSQELIEKCVLSIIENNKKFENN</sequence>
<keyword evidence="2" id="KW-1185">Reference proteome</keyword>
<dbReference type="OrthoDB" id="10414830at2759"/>
<dbReference type="OMA" id="PSAWVEY"/>